<dbReference type="GO" id="GO:0004843">
    <property type="term" value="F:cysteine-type deubiquitinase activity"/>
    <property type="evidence" value="ECO:0007669"/>
    <property type="project" value="UniProtKB-EC"/>
</dbReference>
<keyword evidence="6" id="KW-0788">Thiol protease</keyword>
<evidence type="ECO:0000256" key="4">
    <source>
        <dbReference type="ARBA" id="ARBA00022786"/>
    </source>
</evidence>
<dbReference type="InterPro" id="IPR022099">
    <property type="entry name" value="DUF3638"/>
</dbReference>
<dbReference type="EMBL" id="CAVMBE010000108">
    <property type="protein sequence ID" value="CAK4034215.1"/>
    <property type="molecule type" value="Genomic_DNA"/>
</dbReference>
<name>A0AAI8Z7M4_9PEZI</name>
<feature type="domain" description="DUF3645" evidence="9">
    <location>
        <begin position="2390"/>
        <end position="2422"/>
    </location>
</feature>
<keyword evidence="3" id="KW-0645">Protease</keyword>
<dbReference type="PANTHER" id="PTHR13367">
    <property type="entry name" value="UBIQUITIN THIOESTERASE"/>
    <property type="match status" value="1"/>
</dbReference>
<keyword evidence="5" id="KW-0378">Hydrolase</keyword>
<dbReference type="Pfam" id="PF12359">
    <property type="entry name" value="DUF3645"/>
    <property type="match status" value="1"/>
</dbReference>
<dbReference type="InterPro" id="IPR046541">
    <property type="entry name" value="DUF6606"/>
</dbReference>
<evidence type="ECO:0000259" key="10">
    <source>
        <dbReference type="Pfam" id="PF20255"/>
    </source>
</evidence>
<evidence type="ECO:0000256" key="7">
    <source>
        <dbReference type="SAM" id="MobiDB-lite"/>
    </source>
</evidence>
<evidence type="ECO:0000259" key="8">
    <source>
        <dbReference type="Pfam" id="PF12340"/>
    </source>
</evidence>
<dbReference type="InterPro" id="IPR022105">
    <property type="entry name" value="DUF3645"/>
</dbReference>
<evidence type="ECO:0000313" key="12">
    <source>
        <dbReference type="Proteomes" id="UP001296104"/>
    </source>
</evidence>
<keyword evidence="4" id="KW-0833">Ubl conjugation pathway</keyword>
<comment type="catalytic activity">
    <reaction evidence="1">
        <text>Thiol-dependent hydrolysis of ester, thioester, amide, peptide and isopeptide bonds formed by the C-terminal Gly of ubiquitin (a 76-residue protein attached to proteins as an intracellular targeting signal).</text>
        <dbReference type="EC" id="3.4.19.12"/>
    </reaction>
</comment>
<reference evidence="11" key="1">
    <citation type="submission" date="2023-11" db="EMBL/GenBank/DDBJ databases">
        <authorList>
            <person name="Alioto T."/>
            <person name="Alioto T."/>
            <person name="Gomez Garrido J."/>
        </authorList>
    </citation>
    <scope>NUCLEOTIDE SEQUENCE</scope>
</reference>
<dbReference type="InterPro" id="IPR051346">
    <property type="entry name" value="OTU_Deubiquitinase"/>
</dbReference>
<dbReference type="PANTHER" id="PTHR13367:SF34">
    <property type="match status" value="1"/>
</dbReference>
<evidence type="ECO:0000256" key="2">
    <source>
        <dbReference type="ARBA" id="ARBA00012759"/>
    </source>
</evidence>
<feature type="domain" description="DUF6606" evidence="10">
    <location>
        <begin position="21"/>
        <end position="293"/>
    </location>
</feature>
<organism evidence="11 12">
    <name type="scientific">Lecanosticta acicola</name>
    <dbReference type="NCBI Taxonomy" id="111012"/>
    <lineage>
        <taxon>Eukaryota</taxon>
        <taxon>Fungi</taxon>
        <taxon>Dikarya</taxon>
        <taxon>Ascomycota</taxon>
        <taxon>Pezizomycotina</taxon>
        <taxon>Dothideomycetes</taxon>
        <taxon>Dothideomycetidae</taxon>
        <taxon>Mycosphaerellales</taxon>
        <taxon>Mycosphaerellaceae</taxon>
        <taxon>Lecanosticta</taxon>
    </lineage>
</organism>
<keyword evidence="12" id="KW-1185">Reference proteome</keyword>
<protein>
    <recommendedName>
        <fullName evidence="2">ubiquitinyl hydrolase 1</fullName>
        <ecNumber evidence="2">3.4.19.12</ecNumber>
    </recommendedName>
</protein>
<evidence type="ECO:0000256" key="5">
    <source>
        <dbReference type="ARBA" id="ARBA00022801"/>
    </source>
</evidence>
<dbReference type="Pfam" id="PF12340">
    <property type="entry name" value="DUF3638"/>
    <property type="match status" value="1"/>
</dbReference>
<feature type="domain" description="DUF3638" evidence="8">
    <location>
        <begin position="2046"/>
        <end position="2270"/>
    </location>
</feature>
<dbReference type="EC" id="3.4.19.12" evidence="2"/>
<gene>
    <name evidence="11" type="ORF">LECACI_7A009373</name>
</gene>
<dbReference type="Proteomes" id="UP001296104">
    <property type="component" value="Unassembled WGS sequence"/>
</dbReference>
<accession>A0AAI8Z7M4</accession>
<evidence type="ECO:0000259" key="9">
    <source>
        <dbReference type="Pfam" id="PF12359"/>
    </source>
</evidence>
<evidence type="ECO:0000256" key="6">
    <source>
        <dbReference type="ARBA" id="ARBA00022807"/>
    </source>
</evidence>
<sequence length="3144" mass="354427">MAPPPTVASLSDLSARELDFIFHHVFLPPQLPSAAEDAETLPDLEAALLTAIQKSLKAFALYCPAIKGTLDMTSDGLDRMFTTMTTAGVLSESMVAEELQNLCANHAAVLPLYIRSQNAGVLVASTNEGMVFEVFEISPCNAAVITTKGRLLRTFPGPAIVVGPETSHQPEFQTMLAYTLSKMSSQPVRGMQPKSQKAGASHDEDRDTTSPAAVTELVLSLLRASGETIELKNVSKSIRDEVFWEKGVEIPWRRSPIWMFARVFLHVTFSRTREHGENYYKAFLMFFMARVMETARRTSQHGEMLYCMTSKVMRRLHKLPPGVPPALRNVVCNTLSNAGQAISDTWKTIQDSLSHQLSLSALPSLNFAADCQVAIPDLDDYIVSSTVAVTPNRVAGPTLTTGAIQLRKDEIAPTLSFSPEDPYAIANLEEFETWVASGLAEIDLSADEFASKVNKGLVNYLQVAGKAYSGNAEALSIMVLTAVELWIACDKRSIKQCPLLSEYDPEIPSSLLESLVLPSKSQWIRLRVVEDYLTSRKKEACFTNEYLFQGPGDRRHGNDFAIRYYTRYDKERGLERFQNTLLQRAQQDRDAKILELENKRSQYIQMKRSWEQSTCDTKTVSILTQRGSVRVEQVHDEQACEKCALADRMNKLNIQVHEWPLPSDSDKAKAIIFELHVPIWFAHWRDITACLILDVFKARQSKTLPVTAGWSFYDDFHLQDHMSGGKHRVVLWSESKAQKKTHFKRKWLNKEPSVDEVCVENGLKYRYSDAYSKCFLTGFVTTQNLPKDCMYRLPSRAKALESFIYRPPSSANGPTPNSVISSQTVFPEHLKANEYAELASLPLGHRIQWMNILVQLRSPGVDWKKEETVMFVLQCIGQAGPPGTTAIRPGHETASRDDFAKQMLAALEECLEKVRENWESANALIVFSAVAWRLRMLNTTSKHIRDACVAFISNVIAVAFEWVQRLRTRSQEAATSADRTEFRTKTIELALICATCFSGDQEALITLSSNESLASAFFQCCMIISERVLRKATTEESIWSLLYLRFKRLLRQRYRILRHDFTGLDTAVARVWSIHQADLQGWTSAQGEKSHWLVAQLKPAHGDMMVVHYNLLTGEFLVDGARIQRLPRSYQDHPLYKTLFGTSDVEVLPCKVPGMRFSTTTTWDGFHVHLGWKDGDILVKAWREGQLYQLVPSRVLQGIYASSFQAKYIHWFNESTHTVEFRPAADPWKTSPTTWTLHAVSHHAWELSRGDTRVLGLRNRSAREISTALSPIAEPTTVHMTLDPNNRLEIELSETKTGFFLNAQSAQLYSREFPGMIVAEDQSLGTLIGFSNKLILKHENGTRRVLVLEGPVSYKRRLNHVEVTIDRARAGRVHDLEIDERLGVLKDRGSLQCKLFLALLHALTSYCLADPATRKTGTEQALTILRSAATRSFEYLNEHNIELLMAISRITPARSYYPSKDVRPMQSVDWDPDLSSLSQHGGLYKAVEAILEQAEQSSVFFADSQKVPTLDHAEPQLLERDLIRSSTFRVDGFGAEYFSSGHDLEYRGRDRDQDSDRAINAFIVSSIVFGKKDKLHWNAPARSKLWQLAQSVSTVYGPLEALDEQTLRFDSGLLEGSGEQLIRVMPMLHAALKNAGEHKINRFDLAMWLSSMAFGIEPRLEVIQAVALMFTVPSLRRLEIPRVKSWSLADGHTINYDIKVKLIKEVLENAVVDFSNSPAVKIPRKPDQSEQAAQESRVHKYDLCIKNAAKAVVESRWKSWDQVGANTNTRIGLEHLPYLKRQEADHIISTKFQVLRDNEALQSYLYQVEMSLSEFRQEEQDPPFWKQAPELSWHEYECGYFSVDDLFSKVAPNLPSALPVLPLVDELVANVSAQEADHQCSLAKLVGRFERIATTYEQDYLKDLRKSAKSLGIHRASQRSAQGVPACDVLETFRNRSYEHLEHVQSELNQAMTAACVSRLLDCNEIDTATIQGHKFTVHHLPRVSPVFILGQLNRQRWSKLSPAWQTCIVQYALATTTLQRAERLLVAHSTPGWPGLLRELANPGHTNWSPFEYPETLLLEAEANILVRDVQEQIASEMRSPPRFTQNAVLQLSMGEGKSSVIVPMVAAALANTSQLVRVVVAKPQSKQMAQMLVSKLGGLLNRRLFFMPFSRAVKLTKSKIKALERLCKECMAEGGVMLLQPEHIMSFKLMGPELLINDNAELGRDVLRIHDWLDMNSRDVIDECDDILDVHNELIYTMGAQRPIEMTPLRWTCIQQVLDLVKLHASNLASSSGLEFQDRGTGCFPRIRFLDHETGDEIMRRVARQVCDEGLRGFPAPHQTSAARESLYTYITHYELSKDQIQAVENGPLWSSQFRSILLLLRGLFATDILAFVFGRKRWRVNYGITNREPPTRLAVPYRAKDCPTMRSEFSHPDVVILLTSLSYYYGGLNDEQLFLTMVHLKKADAQGEYRSWTAATSLPKEFCHLDGVNLSEKAACTSVVFPQLRKVKGAIDFFLSHVVFPKEMREFPNKMSASGWDLGKVKRLPTTGFSGTNDSKDLLPLDVTHLDLKEQAHTNALVLGNLLHEDNSVALMGPADESSGSTDAERLLDMVVNLPDSPDVILDVGAQILELDNLAVASAWLAKRRNKKAAIYCNENDELTVVDRKGDSEPFQTSSFVARTDECLVYLDEAHTRGIDIKLPSYYRAACTLGANLTKDRICQAAMRMRQLGQGQSVVLCVSNEIRSKILACTNKHPETAIEVIDVLHWAIAESFAWLRRSIALWTTQGHRFVLQESLWRDVCIGGKDSTALTPGQAQKFLEPEARSISFRYRPGRAFEDQLKKLEDQVAQFAEPTQSRLRSVIDHCKRFGRAEQGSRRLQEEQERELSPEVEEEAVVERALPAAPARHEFSKDLRKLVQTGRILPGGSAAYGPAFASLRDTSAAREFNPAVLDTKCGLRLLVTADFARTVEKQPGSPHTSDAFQRHVQWILTIRKDPRDLLADAAIMLSPFEAHMLLDDVRRSEYAALHLYKPRCSEAHPALDRLDLYTISKATTKPVLPRQLSAALNVFAGQIYFDSYEEYQETCRFLGLASEKARPEWKVTGNGFILSDGTASGEKTQRQNPVDFLKVLLMKVRRNVEFDKSHMARVLEGDLLVPTEFESR</sequence>
<dbReference type="GO" id="GO:0006508">
    <property type="term" value="P:proteolysis"/>
    <property type="evidence" value="ECO:0007669"/>
    <property type="project" value="UniProtKB-KW"/>
</dbReference>
<proteinExistence type="predicted"/>
<evidence type="ECO:0000313" key="11">
    <source>
        <dbReference type="EMBL" id="CAK4034215.1"/>
    </source>
</evidence>
<evidence type="ECO:0000256" key="1">
    <source>
        <dbReference type="ARBA" id="ARBA00000707"/>
    </source>
</evidence>
<comment type="caution">
    <text evidence="11">The sequence shown here is derived from an EMBL/GenBank/DDBJ whole genome shotgun (WGS) entry which is preliminary data.</text>
</comment>
<dbReference type="Pfam" id="PF20255">
    <property type="entry name" value="DUF6606"/>
    <property type="match status" value="1"/>
</dbReference>
<feature type="region of interest" description="Disordered" evidence="7">
    <location>
        <begin position="187"/>
        <end position="210"/>
    </location>
</feature>
<evidence type="ECO:0000256" key="3">
    <source>
        <dbReference type="ARBA" id="ARBA00022670"/>
    </source>
</evidence>